<reference evidence="1 2" key="1">
    <citation type="journal article" date="2012" name="J. Bacteriol.">
        <title>Genome sequence of 'Candidatus Methanomethylophilus alvus' Mx1201, a methanogenic archaeon from the human gut belonging to a seventh order of methanogens.</title>
        <authorList>
            <person name="Borrel G."/>
            <person name="Harris H.M."/>
            <person name="Tottey W."/>
            <person name="Mihajlovski A."/>
            <person name="Parisot N."/>
            <person name="Peyretaillade E."/>
            <person name="Peyret P."/>
            <person name="Gribaldo S."/>
            <person name="O'Toole P.W."/>
            <person name="Brugere J.F."/>
        </authorList>
    </citation>
    <scope>NUCLEOTIDE SEQUENCE [LARGE SCALE GENOMIC DNA]</scope>
    <source>
        <strain evidence="1 2">Mx1201</strain>
    </source>
</reference>
<evidence type="ECO:0000313" key="2">
    <source>
        <dbReference type="Proteomes" id="UP000012672"/>
    </source>
</evidence>
<dbReference type="AlphaFoldDB" id="M9SG93"/>
<dbReference type="HOGENOM" id="CLU_3094307_0_0_2"/>
<proteinExistence type="predicted"/>
<dbReference type="KEGG" id="max:MMALV_16660"/>
<dbReference type="eggNOG" id="arCOG13506">
    <property type="taxonomic scope" value="Archaea"/>
</dbReference>
<dbReference type="SMR" id="M9SG93"/>
<keyword evidence="2" id="KW-1185">Reference proteome</keyword>
<dbReference type="EMBL" id="CP004049">
    <property type="protein sequence ID" value="AGI86380.1"/>
    <property type="molecule type" value="Genomic_DNA"/>
</dbReference>
<protein>
    <submittedName>
        <fullName evidence="1">Uncharacterized protein</fullName>
    </submittedName>
</protein>
<dbReference type="Proteomes" id="UP000012672">
    <property type="component" value="Chromosome"/>
</dbReference>
<name>M9SG93_METAX</name>
<organism evidence="1 2">
    <name type="scientific">Methanomethylophilus alvi (strain Mx1201)</name>
    <dbReference type="NCBI Taxonomy" id="1236689"/>
    <lineage>
        <taxon>Archaea</taxon>
        <taxon>Methanobacteriati</taxon>
        <taxon>Thermoplasmatota</taxon>
        <taxon>Thermoplasmata</taxon>
        <taxon>Methanomassiliicoccales</taxon>
        <taxon>Methanomethylophilaceae</taxon>
        <taxon>Methanomethylophilus</taxon>
    </lineage>
</organism>
<dbReference type="InParanoid" id="M9SG93"/>
<sequence>MQDKILIDLHNTSLTLGEVMSRIESYKQDPLYRNCEIFMDGDRYAIVARPKVKK</sequence>
<accession>M9SG93</accession>
<gene>
    <name evidence="1" type="ORF">MMALV_16660</name>
</gene>
<evidence type="ECO:0000313" key="1">
    <source>
        <dbReference type="EMBL" id="AGI86380.1"/>
    </source>
</evidence>